<dbReference type="EMBL" id="AP027272">
    <property type="protein sequence ID" value="BDX06737.1"/>
    <property type="molecule type" value="Genomic_DNA"/>
</dbReference>
<dbReference type="AlphaFoldDB" id="A0AA48KS36"/>
<evidence type="ECO:0000313" key="7">
    <source>
        <dbReference type="Proteomes" id="UP001333710"/>
    </source>
</evidence>
<evidence type="ECO:0000256" key="1">
    <source>
        <dbReference type="ARBA" id="ARBA00009670"/>
    </source>
</evidence>
<dbReference type="GO" id="GO:0006744">
    <property type="term" value="P:ubiquinone biosynthetic process"/>
    <property type="evidence" value="ECO:0007669"/>
    <property type="project" value="TreeGrafter"/>
</dbReference>
<dbReference type="InterPro" id="IPR051409">
    <property type="entry name" value="Atypical_kinase_ADCK"/>
</dbReference>
<dbReference type="GO" id="GO:0016740">
    <property type="term" value="F:transferase activity"/>
    <property type="evidence" value="ECO:0007669"/>
    <property type="project" value="UniProtKB-KW"/>
</dbReference>
<dbReference type="CDD" id="cd13970">
    <property type="entry name" value="ABC1_ADCK3"/>
    <property type="match status" value="1"/>
</dbReference>
<keyword evidence="4" id="KW-0067">ATP-binding</keyword>
<gene>
    <name evidence="6" type="ORF">MACH26_22580</name>
</gene>
<dbReference type="RefSeq" id="WP_338292740.1">
    <property type="nucleotide sequence ID" value="NZ_AP027272.1"/>
</dbReference>
<dbReference type="Proteomes" id="UP001333710">
    <property type="component" value="Chromosome"/>
</dbReference>
<reference evidence="6" key="1">
    <citation type="submission" date="2023-01" db="EMBL/GenBank/DDBJ databases">
        <title>Complete genome sequence of Planctobacterium marinum strain Dej080120_11.</title>
        <authorList>
            <person name="Ueki S."/>
            <person name="Maruyama F."/>
        </authorList>
    </citation>
    <scope>NUCLEOTIDE SEQUENCE</scope>
    <source>
        <strain evidence="6">Dej080120_11</strain>
    </source>
</reference>
<comment type="similarity">
    <text evidence="1">Belongs to the protein kinase superfamily. ADCK protein kinase family.</text>
</comment>
<dbReference type="GO" id="GO:0005524">
    <property type="term" value="F:ATP binding"/>
    <property type="evidence" value="ECO:0007669"/>
    <property type="project" value="UniProtKB-KW"/>
</dbReference>
<evidence type="ECO:0000256" key="2">
    <source>
        <dbReference type="ARBA" id="ARBA00022679"/>
    </source>
</evidence>
<keyword evidence="3" id="KW-0547">Nucleotide-binding</keyword>
<evidence type="ECO:0000259" key="5">
    <source>
        <dbReference type="Pfam" id="PF03109"/>
    </source>
</evidence>
<dbReference type="PANTHER" id="PTHR43851:SF3">
    <property type="entry name" value="COENZYME Q8"/>
    <property type="match status" value="1"/>
</dbReference>
<evidence type="ECO:0000256" key="3">
    <source>
        <dbReference type="ARBA" id="ARBA00022741"/>
    </source>
</evidence>
<sequence length="434" mass="48806">MKKAKSLPSGRGARLTQFGGLLTQVASNVAVDSVKSLSKGKIPNIKELLLTSKNIHHLAERLAHLRGAAMKMGQLLSMDAGELLPPELNQLLAVLRDNACVLPEEQLVQTMSQLLGNNWQMQFSQFDLNPFAAASIGQVHLAESLTGEKLAVKIQYPGVAKSIHSDVDNVGTLIRMSGLVPENIDLTRLLLEVKIQLIREADYEIEARFLNRYASLLKDEKGFVVPTLYSELCNEAMLTMSYESGEDIEVLSELPQAQKNQLCAQLVKLLFRELFEFRLMQTDPNFANYRYQRDSQKIVLLDFGATREISEALSHFYRDVARAVLSGDVDTVYRLATELGFYQSDVPVEFTEEMQNTLTIAFEPMQYDGDYDFAASDVLPKLKDRAMKHARLREYFGTPPADAIFIHRKIAGIYLLLCRVKAQLNLNKILAEFL</sequence>
<organism evidence="6 7">
    <name type="scientific">Planctobacterium marinum</name>
    <dbReference type="NCBI Taxonomy" id="1631968"/>
    <lineage>
        <taxon>Bacteria</taxon>
        <taxon>Pseudomonadati</taxon>
        <taxon>Pseudomonadota</taxon>
        <taxon>Gammaproteobacteria</taxon>
        <taxon>Alteromonadales</taxon>
        <taxon>Alteromonadaceae</taxon>
        <taxon>Planctobacterium</taxon>
    </lineage>
</organism>
<dbReference type="InterPro" id="IPR011009">
    <property type="entry name" value="Kinase-like_dom_sf"/>
</dbReference>
<keyword evidence="2" id="KW-0808">Transferase</keyword>
<dbReference type="InterPro" id="IPR004147">
    <property type="entry name" value="ABC1_dom"/>
</dbReference>
<accession>A0AA48KS36</accession>
<evidence type="ECO:0000256" key="4">
    <source>
        <dbReference type="ARBA" id="ARBA00022840"/>
    </source>
</evidence>
<protein>
    <submittedName>
        <fullName evidence="6">Ubiquinol-cytochrome c reductase</fullName>
    </submittedName>
</protein>
<dbReference type="InterPro" id="IPR034646">
    <property type="entry name" value="ADCK3_dom"/>
</dbReference>
<dbReference type="PANTHER" id="PTHR43851">
    <property type="match status" value="1"/>
</dbReference>
<evidence type="ECO:0000313" key="6">
    <source>
        <dbReference type="EMBL" id="BDX06737.1"/>
    </source>
</evidence>
<dbReference type="KEGG" id="pmaw:MACH26_22580"/>
<keyword evidence="7" id="KW-1185">Reference proteome</keyword>
<dbReference type="Pfam" id="PF03109">
    <property type="entry name" value="ABC1"/>
    <property type="match status" value="1"/>
</dbReference>
<proteinExistence type="inferred from homology"/>
<feature type="domain" description="ABC1 atypical kinase-like" evidence="5">
    <location>
        <begin position="95"/>
        <end position="334"/>
    </location>
</feature>
<name>A0AA48KS36_9ALTE</name>
<dbReference type="SUPFAM" id="SSF56112">
    <property type="entry name" value="Protein kinase-like (PK-like)"/>
    <property type="match status" value="1"/>
</dbReference>